<evidence type="ECO:0000313" key="1">
    <source>
        <dbReference type="EMBL" id="CAB4720214.1"/>
    </source>
</evidence>
<organism evidence="2">
    <name type="scientific">freshwater metagenome</name>
    <dbReference type="NCBI Taxonomy" id="449393"/>
    <lineage>
        <taxon>unclassified sequences</taxon>
        <taxon>metagenomes</taxon>
        <taxon>ecological metagenomes</taxon>
    </lineage>
</organism>
<dbReference type="EMBL" id="CAFBLR010000159">
    <property type="protein sequence ID" value="CAB4881969.1"/>
    <property type="molecule type" value="Genomic_DNA"/>
</dbReference>
<name>A0A6J7EP88_9ZZZZ</name>
<dbReference type="EMBL" id="CAEZXX010000130">
    <property type="protein sequence ID" value="CAB4720214.1"/>
    <property type="molecule type" value="Genomic_DNA"/>
</dbReference>
<accession>A0A6J7EP88</accession>
<evidence type="ECO:0000313" key="2">
    <source>
        <dbReference type="EMBL" id="CAB4881969.1"/>
    </source>
</evidence>
<sequence>MLRSIAERTVAPGETAHHEPFAVSADMILDGIRAADSVARSIQ</sequence>
<reference evidence="2" key="1">
    <citation type="submission" date="2020-05" db="EMBL/GenBank/DDBJ databases">
        <authorList>
            <person name="Chiriac C."/>
            <person name="Salcher M."/>
            <person name="Ghai R."/>
            <person name="Kavagutti S V."/>
        </authorList>
    </citation>
    <scope>NUCLEOTIDE SEQUENCE</scope>
</reference>
<dbReference type="Gene3D" id="1.20.1090.10">
    <property type="entry name" value="Dehydroquinate synthase-like - alpha domain"/>
    <property type="match status" value="1"/>
</dbReference>
<dbReference type="AlphaFoldDB" id="A0A6J7EP88"/>
<proteinExistence type="predicted"/>
<protein>
    <submittedName>
        <fullName evidence="2">Unannotated protein</fullName>
    </submittedName>
</protein>
<gene>
    <name evidence="1" type="ORF">UFOPK2602_01683</name>
    <name evidence="2" type="ORF">UFOPK3417_01457</name>
</gene>